<dbReference type="PANTHER" id="PTHR47794">
    <property type="entry name" value="VACUOLAR PROTEIN SORTING-ASSOCIATED PROTEIN 27"/>
    <property type="match status" value="1"/>
</dbReference>
<dbReference type="Pfam" id="PF01363">
    <property type="entry name" value="FYVE"/>
    <property type="match status" value="1"/>
</dbReference>
<dbReference type="GO" id="GO:0043328">
    <property type="term" value="P:protein transport to vacuole involved in ubiquitin-dependent protein catabolic process via the multivesicular body sorting pathway"/>
    <property type="evidence" value="ECO:0007669"/>
    <property type="project" value="TreeGrafter"/>
</dbReference>
<sequence length="185" mass="20924">MVLDSHEFEKAKTFAPKPLPPPAWENASSCYKCSKPFSHTLHRHHCRLCGHSYCHPHSSSTHLLPHFGYDPDVPERVCASCKAILEQHNLAERIAWRMARIRDYLSNNLTPYFETGVDTVEDVAYRITRAAIRMARSIPLGAQAHVAVETIEVLRKHGLKGVYDILDFLVKPNTISGYNLCNNSS</sequence>
<dbReference type="GO" id="GO:0043130">
    <property type="term" value="F:ubiquitin binding"/>
    <property type="evidence" value="ECO:0007669"/>
    <property type="project" value="TreeGrafter"/>
</dbReference>
<dbReference type="EMBL" id="HBGV01014685">
    <property type="protein sequence ID" value="CAD9506460.1"/>
    <property type="molecule type" value="Transcribed_RNA"/>
</dbReference>
<evidence type="ECO:0008006" key="8">
    <source>
        <dbReference type="Google" id="ProtNLM"/>
    </source>
</evidence>
<feature type="domain" description="C2H2-type" evidence="5">
    <location>
        <begin position="44"/>
        <end position="71"/>
    </location>
</feature>
<dbReference type="GO" id="GO:0033565">
    <property type="term" value="C:ESCRT-0 complex"/>
    <property type="evidence" value="ECO:0007669"/>
    <property type="project" value="TreeGrafter"/>
</dbReference>
<evidence type="ECO:0000256" key="1">
    <source>
        <dbReference type="ARBA" id="ARBA00022723"/>
    </source>
</evidence>
<dbReference type="GO" id="GO:0006623">
    <property type="term" value="P:protein targeting to vacuole"/>
    <property type="evidence" value="ECO:0007669"/>
    <property type="project" value="TreeGrafter"/>
</dbReference>
<proteinExistence type="predicted"/>
<gene>
    <name evidence="7" type="ORF">HTAM1171_LOCUS9017</name>
</gene>
<protein>
    <recommendedName>
        <fullName evidence="8">FYVE-type domain-containing protein</fullName>
    </recommendedName>
</protein>
<dbReference type="PANTHER" id="PTHR47794:SF1">
    <property type="entry name" value="VACUOLAR PROTEIN SORTING-ASSOCIATED PROTEIN 27"/>
    <property type="match status" value="1"/>
</dbReference>
<evidence type="ECO:0000313" key="7">
    <source>
        <dbReference type="EMBL" id="CAD9506460.1"/>
    </source>
</evidence>
<organism evidence="7">
    <name type="scientific">Helicotheca tamesis</name>
    <dbReference type="NCBI Taxonomy" id="374047"/>
    <lineage>
        <taxon>Eukaryota</taxon>
        <taxon>Sar</taxon>
        <taxon>Stramenopiles</taxon>
        <taxon>Ochrophyta</taxon>
        <taxon>Bacillariophyta</taxon>
        <taxon>Mediophyceae</taxon>
        <taxon>Lithodesmiophycidae</taxon>
        <taxon>Lithodesmiales</taxon>
        <taxon>Lithodesmiaceae</taxon>
        <taxon>Helicotheca</taxon>
    </lineage>
</organism>
<keyword evidence="2 4" id="KW-0863">Zinc-finger</keyword>
<dbReference type="InterPro" id="IPR013087">
    <property type="entry name" value="Znf_C2H2_type"/>
</dbReference>
<evidence type="ECO:0000256" key="2">
    <source>
        <dbReference type="ARBA" id="ARBA00022771"/>
    </source>
</evidence>
<evidence type="ECO:0000256" key="3">
    <source>
        <dbReference type="ARBA" id="ARBA00022833"/>
    </source>
</evidence>
<feature type="domain" description="FYVE-type" evidence="6">
    <location>
        <begin position="24"/>
        <end position="86"/>
    </location>
</feature>
<dbReference type="GO" id="GO:0008270">
    <property type="term" value="F:zinc ion binding"/>
    <property type="evidence" value="ECO:0007669"/>
    <property type="project" value="UniProtKB-KW"/>
</dbReference>
<reference evidence="7" key="1">
    <citation type="submission" date="2021-01" db="EMBL/GenBank/DDBJ databases">
        <authorList>
            <person name="Corre E."/>
            <person name="Pelletier E."/>
            <person name="Niang G."/>
            <person name="Scheremetjew M."/>
            <person name="Finn R."/>
            <person name="Kale V."/>
            <person name="Holt S."/>
            <person name="Cochrane G."/>
            <person name="Meng A."/>
            <person name="Brown T."/>
            <person name="Cohen L."/>
        </authorList>
    </citation>
    <scope>NUCLEOTIDE SEQUENCE</scope>
    <source>
        <strain evidence="7">CCMP826</strain>
    </source>
</reference>
<keyword evidence="1" id="KW-0479">Metal-binding</keyword>
<evidence type="ECO:0000259" key="6">
    <source>
        <dbReference type="PROSITE" id="PS50178"/>
    </source>
</evidence>
<dbReference type="AlphaFoldDB" id="A0A7S2I2Z2"/>
<dbReference type="SUPFAM" id="SSF57903">
    <property type="entry name" value="FYVE/PHD zinc finger"/>
    <property type="match status" value="1"/>
</dbReference>
<dbReference type="InterPro" id="IPR011011">
    <property type="entry name" value="Znf_FYVE_PHD"/>
</dbReference>
<accession>A0A7S2I2Z2</accession>
<evidence type="ECO:0000256" key="4">
    <source>
        <dbReference type="PROSITE-ProRule" id="PRU00042"/>
    </source>
</evidence>
<dbReference type="SMART" id="SM00064">
    <property type="entry name" value="FYVE"/>
    <property type="match status" value="1"/>
</dbReference>
<dbReference type="PROSITE" id="PS50157">
    <property type="entry name" value="ZINC_FINGER_C2H2_2"/>
    <property type="match status" value="1"/>
</dbReference>
<dbReference type="InterPro" id="IPR013083">
    <property type="entry name" value="Znf_RING/FYVE/PHD"/>
</dbReference>
<dbReference type="InterPro" id="IPR017455">
    <property type="entry name" value="Znf_FYVE-rel"/>
</dbReference>
<dbReference type="CDD" id="cd15760">
    <property type="entry name" value="FYVE_scVPS27p_like"/>
    <property type="match status" value="1"/>
</dbReference>
<name>A0A7S2I2Z2_9STRA</name>
<evidence type="ECO:0000259" key="5">
    <source>
        <dbReference type="PROSITE" id="PS50157"/>
    </source>
</evidence>
<dbReference type="GO" id="GO:0032266">
    <property type="term" value="F:phosphatidylinositol-3-phosphate binding"/>
    <property type="evidence" value="ECO:0007669"/>
    <property type="project" value="TreeGrafter"/>
</dbReference>
<dbReference type="InterPro" id="IPR000306">
    <property type="entry name" value="Znf_FYVE"/>
</dbReference>
<dbReference type="Gene3D" id="3.30.40.10">
    <property type="entry name" value="Zinc/RING finger domain, C3HC4 (zinc finger)"/>
    <property type="match status" value="1"/>
</dbReference>
<dbReference type="PROSITE" id="PS50178">
    <property type="entry name" value="ZF_FYVE"/>
    <property type="match status" value="1"/>
</dbReference>
<keyword evidence="3" id="KW-0862">Zinc</keyword>
<dbReference type="PROSITE" id="PS00028">
    <property type="entry name" value="ZINC_FINGER_C2H2_1"/>
    <property type="match status" value="1"/>
</dbReference>